<protein>
    <submittedName>
        <fullName evidence="1">BET bromodomain protein</fullName>
    </submittedName>
</protein>
<organism evidence="1">
    <name type="scientific">Pithovirus LCPAC202</name>
    <dbReference type="NCBI Taxonomy" id="2506592"/>
    <lineage>
        <taxon>Viruses</taxon>
        <taxon>Pithoviruses</taxon>
    </lineage>
</organism>
<evidence type="ECO:0000313" key="1">
    <source>
        <dbReference type="EMBL" id="QBK91111.1"/>
    </source>
</evidence>
<dbReference type="EMBL" id="MK500511">
    <property type="protein sequence ID" value="QBK91111.1"/>
    <property type="molecule type" value="Genomic_DNA"/>
</dbReference>
<sequence>MTTKNHLYNELSSELVGIDDMEIDLSWLSLRLSRLSADHATMVQGLIIHHRHLEGGSEALPYEGNLLSKERGAKYDLNRMPQKLKEILMTYVMKTTNDKKPRRK</sequence>
<accession>A0A481Z8V1</accession>
<proteinExistence type="predicted"/>
<reference evidence="1" key="1">
    <citation type="journal article" date="2019" name="MBio">
        <title>Virus Genomes from Deep Sea Sediments Expand the Ocean Megavirome and Support Independent Origins of Viral Gigantism.</title>
        <authorList>
            <person name="Backstrom D."/>
            <person name="Yutin N."/>
            <person name="Jorgensen S.L."/>
            <person name="Dharamshi J."/>
            <person name="Homa F."/>
            <person name="Zaremba-Niedwiedzka K."/>
            <person name="Spang A."/>
            <person name="Wolf Y.I."/>
            <person name="Koonin E.V."/>
            <person name="Ettema T.J."/>
        </authorList>
    </citation>
    <scope>NUCLEOTIDE SEQUENCE</scope>
</reference>
<gene>
    <name evidence="1" type="ORF">LCPAC202_00850</name>
</gene>
<name>A0A481Z8V1_9VIRU</name>